<accession>A0ACC2GD21</accession>
<name>A0ACC2GD21_DALPE</name>
<protein>
    <submittedName>
        <fullName evidence="1">Uncharacterized protein</fullName>
    </submittedName>
</protein>
<organism evidence="1 2">
    <name type="scientific">Dallia pectoralis</name>
    <name type="common">Alaska blackfish</name>
    <dbReference type="NCBI Taxonomy" id="75939"/>
    <lineage>
        <taxon>Eukaryota</taxon>
        <taxon>Metazoa</taxon>
        <taxon>Chordata</taxon>
        <taxon>Craniata</taxon>
        <taxon>Vertebrata</taxon>
        <taxon>Euteleostomi</taxon>
        <taxon>Actinopterygii</taxon>
        <taxon>Neopterygii</taxon>
        <taxon>Teleostei</taxon>
        <taxon>Protacanthopterygii</taxon>
        <taxon>Esociformes</taxon>
        <taxon>Umbridae</taxon>
        <taxon>Dallia</taxon>
    </lineage>
</organism>
<proteinExistence type="predicted"/>
<gene>
    <name evidence="1" type="ORF">DPEC_G00169140</name>
</gene>
<dbReference type="EMBL" id="CM055741">
    <property type="protein sequence ID" value="KAJ8001402.1"/>
    <property type="molecule type" value="Genomic_DNA"/>
</dbReference>
<keyword evidence="2" id="KW-1185">Reference proteome</keyword>
<evidence type="ECO:0000313" key="1">
    <source>
        <dbReference type="EMBL" id="KAJ8001402.1"/>
    </source>
</evidence>
<comment type="caution">
    <text evidence="1">The sequence shown here is derived from an EMBL/GenBank/DDBJ whole genome shotgun (WGS) entry which is preliminary data.</text>
</comment>
<evidence type="ECO:0000313" key="2">
    <source>
        <dbReference type="Proteomes" id="UP001157502"/>
    </source>
</evidence>
<sequence>MATTSTVGHPREPRDRVAPDRGRGPWHPHNGTGLTPSPPTPTHQRHGRNQPSPPCRRATKPVVLQAGMDKEPKARRCAPPNVWEDRDTGPQDEVHGRLTGRVIDVLLCCGMLGLFHCQSIWRWVLRGATQFSTEESLVNISLSGLNHVPPPRV</sequence>
<dbReference type="Proteomes" id="UP001157502">
    <property type="component" value="Chromosome 14"/>
</dbReference>
<reference evidence="1" key="1">
    <citation type="submission" date="2021-05" db="EMBL/GenBank/DDBJ databases">
        <authorList>
            <person name="Pan Q."/>
            <person name="Jouanno E."/>
            <person name="Zahm M."/>
            <person name="Klopp C."/>
            <person name="Cabau C."/>
            <person name="Louis A."/>
            <person name="Berthelot C."/>
            <person name="Parey E."/>
            <person name="Roest Crollius H."/>
            <person name="Montfort J."/>
            <person name="Robinson-Rechavi M."/>
            <person name="Bouchez O."/>
            <person name="Lampietro C."/>
            <person name="Lopez Roques C."/>
            <person name="Donnadieu C."/>
            <person name="Postlethwait J."/>
            <person name="Bobe J."/>
            <person name="Dillon D."/>
            <person name="Chandos A."/>
            <person name="von Hippel F."/>
            <person name="Guiguen Y."/>
        </authorList>
    </citation>
    <scope>NUCLEOTIDE SEQUENCE</scope>
    <source>
        <strain evidence="1">YG-Jan2019</strain>
    </source>
</reference>